<dbReference type="GO" id="GO:0004713">
    <property type="term" value="F:protein tyrosine kinase activity"/>
    <property type="evidence" value="ECO:0007669"/>
    <property type="project" value="TreeGrafter"/>
</dbReference>
<evidence type="ECO:0000256" key="1">
    <source>
        <dbReference type="ARBA" id="ARBA00022527"/>
    </source>
</evidence>
<reference evidence="8" key="2">
    <citation type="submission" date="2025-08" db="UniProtKB">
        <authorList>
            <consortium name="Ensembl"/>
        </authorList>
    </citation>
    <scope>IDENTIFICATION</scope>
</reference>
<keyword evidence="2" id="KW-0808">Transferase</keyword>
<dbReference type="AlphaFoldDB" id="H3DL61"/>
<accession>H3DL61</accession>
<dbReference type="GO" id="GO:0004674">
    <property type="term" value="F:protein serine/threonine kinase activity"/>
    <property type="evidence" value="ECO:0007669"/>
    <property type="project" value="UniProtKB-KW"/>
</dbReference>
<evidence type="ECO:0000256" key="6">
    <source>
        <dbReference type="PROSITE-ProRule" id="PRU10141"/>
    </source>
</evidence>
<feature type="binding site" evidence="6">
    <location>
        <position position="50"/>
    </location>
    <ligand>
        <name>ATP</name>
        <dbReference type="ChEBI" id="CHEBI:30616"/>
    </ligand>
</feature>
<evidence type="ECO:0000256" key="3">
    <source>
        <dbReference type="ARBA" id="ARBA00022741"/>
    </source>
</evidence>
<dbReference type="GO" id="GO:0005634">
    <property type="term" value="C:nucleus"/>
    <property type="evidence" value="ECO:0007669"/>
    <property type="project" value="TreeGrafter"/>
</dbReference>
<keyword evidence="9" id="KW-1185">Reference proteome</keyword>
<keyword evidence="4" id="KW-0418">Kinase</keyword>
<evidence type="ECO:0000256" key="4">
    <source>
        <dbReference type="ARBA" id="ARBA00022777"/>
    </source>
</evidence>
<dbReference type="Gene3D" id="1.10.510.10">
    <property type="entry name" value="Transferase(Phosphotransferase) domain 1"/>
    <property type="match status" value="1"/>
</dbReference>
<evidence type="ECO:0000256" key="2">
    <source>
        <dbReference type="ARBA" id="ARBA00022679"/>
    </source>
</evidence>
<dbReference type="InParanoid" id="H3DL61"/>
<dbReference type="HOGENOM" id="CLU_1668862_0_0_1"/>
<dbReference type="STRING" id="99883.ENSTNIP00000021259"/>
<dbReference type="Pfam" id="PF00069">
    <property type="entry name" value="Pkinase"/>
    <property type="match status" value="1"/>
</dbReference>
<sequence length="158" mass="18247">MKTRYVQVIFLSEPSLFLVESFLGHGTFGQVVKCMRVNDTATVAIKLIKKSHRIDAFLEIYNLHKIRYLDPDKCNIVRWYSAFEDRGHLCLEFELLDKSLRHLLKERNFQPLMLKEIRPIVQQVCPPPCLLALATALYHLKAIQNNIILINSSGNPVV</sequence>
<dbReference type="PANTHER" id="PTHR24058">
    <property type="entry name" value="DUAL SPECIFICITY PROTEIN KINASE"/>
    <property type="match status" value="1"/>
</dbReference>
<evidence type="ECO:0000313" key="8">
    <source>
        <dbReference type="Ensembl" id="ENSTNIP00000021259.1"/>
    </source>
</evidence>
<proteinExistence type="predicted"/>
<reference evidence="9" key="1">
    <citation type="journal article" date="2004" name="Nature">
        <title>Genome duplication in the teleost fish Tetraodon nigroviridis reveals the early vertebrate proto-karyotype.</title>
        <authorList>
            <person name="Jaillon O."/>
            <person name="Aury J.-M."/>
            <person name="Brunet F."/>
            <person name="Petit J.-L."/>
            <person name="Stange-Thomann N."/>
            <person name="Mauceli E."/>
            <person name="Bouneau L."/>
            <person name="Fischer C."/>
            <person name="Ozouf-Costaz C."/>
            <person name="Bernot A."/>
            <person name="Nicaud S."/>
            <person name="Jaffe D."/>
            <person name="Fisher S."/>
            <person name="Lutfalla G."/>
            <person name="Dossat C."/>
            <person name="Segurens B."/>
            <person name="Dasilva C."/>
            <person name="Salanoubat M."/>
            <person name="Levy M."/>
            <person name="Boudet N."/>
            <person name="Castellano S."/>
            <person name="Anthouard V."/>
            <person name="Jubin C."/>
            <person name="Castelli V."/>
            <person name="Katinka M."/>
            <person name="Vacherie B."/>
            <person name="Biemont C."/>
            <person name="Skalli Z."/>
            <person name="Cattolico L."/>
            <person name="Poulain J."/>
            <person name="De Berardinis V."/>
            <person name="Cruaud C."/>
            <person name="Duprat S."/>
            <person name="Brottier P."/>
            <person name="Coutanceau J.-P."/>
            <person name="Gouzy J."/>
            <person name="Parra G."/>
            <person name="Lardier G."/>
            <person name="Chapple C."/>
            <person name="McKernan K.J."/>
            <person name="McEwan P."/>
            <person name="Bosak S."/>
            <person name="Kellis M."/>
            <person name="Volff J.-N."/>
            <person name="Guigo R."/>
            <person name="Zody M.C."/>
            <person name="Mesirov J."/>
            <person name="Lindblad-Toh K."/>
            <person name="Birren B."/>
            <person name="Nusbaum C."/>
            <person name="Kahn D."/>
            <person name="Robinson-Rechavi M."/>
            <person name="Laudet V."/>
            <person name="Schachter V."/>
            <person name="Quetier F."/>
            <person name="Saurin W."/>
            <person name="Scarpelli C."/>
            <person name="Wincker P."/>
            <person name="Lander E.S."/>
            <person name="Weissenbach J."/>
            <person name="Roest Crollius H."/>
        </authorList>
    </citation>
    <scope>NUCLEOTIDE SEQUENCE [LARGE SCALE GENOMIC DNA]</scope>
</reference>
<dbReference type="PANTHER" id="PTHR24058:SF17">
    <property type="entry name" value="HOMEODOMAIN INTERACTING PROTEIN KINASE, ISOFORM D"/>
    <property type="match status" value="1"/>
</dbReference>
<evidence type="ECO:0000259" key="7">
    <source>
        <dbReference type="PROSITE" id="PS50011"/>
    </source>
</evidence>
<dbReference type="InterPro" id="IPR011009">
    <property type="entry name" value="Kinase-like_dom_sf"/>
</dbReference>
<dbReference type="SMART" id="SM00220">
    <property type="entry name" value="S_TKc"/>
    <property type="match status" value="1"/>
</dbReference>
<dbReference type="InterPro" id="IPR017441">
    <property type="entry name" value="Protein_kinase_ATP_BS"/>
</dbReference>
<dbReference type="GeneTree" id="ENSGT01150000288860"/>
<evidence type="ECO:0000313" key="9">
    <source>
        <dbReference type="Proteomes" id="UP000007303"/>
    </source>
</evidence>
<keyword evidence="1" id="KW-0723">Serine/threonine-protein kinase</keyword>
<dbReference type="GO" id="GO:0005524">
    <property type="term" value="F:ATP binding"/>
    <property type="evidence" value="ECO:0007669"/>
    <property type="project" value="UniProtKB-UniRule"/>
</dbReference>
<dbReference type="SUPFAM" id="SSF56112">
    <property type="entry name" value="Protein kinase-like (PK-like)"/>
    <property type="match status" value="1"/>
</dbReference>
<reference evidence="8" key="3">
    <citation type="submission" date="2025-09" db="UniProtKB">
        <authorList>
            <consortium name="Ensembl"/>
        </authorList>
    </citation>
    <scope>IDENTIFICATION</scope>
</reference>
<keyword evidence="5 6" id="KW-0067">ATP-binding</keyword>
<keyword evidence="3 6" id="KW-0547">Nucleotide-binding</keyword>
<dbReference type="GO" id="GO:0005737">
    <property type="term" value="C:cytoplasm"/>
    <property type="evidence" value="ECO:0007669"/>
    <property type="project" value="TreeGrafter"/>
</dbReference>
<dbReference type="InterPro" id="IPR000719">
    <property type="entry name" value="Prot_kinase_dom"/>
</dbReference>
<dbReference type="Proteomes" id="UP000007303">
    <property type="component" value="Unassembled WGS sequence"/>
</dbReference>
<name>H3DL61_TETNG</name>
<protein>
    <recommendedName>
        <fullName evidence="7">Protein kinase domain-containing protein</fullName>
    </recommendedName>
</protein>
<dbReference type="InterPro" id="IPR050494">
    <property type="entry name" value="Ser_Thr_dual-spec_kinase"/>
</dbReference>
<evidence type="ECO:0000256" key="5">
    <source>
        <dbReference type="ARBA" id="ARBA00022840"/>
    </source>
</evidence>
<feature type="domain" description="Protein kinase" evidence="7">
    <location>
        <begin position="17"/>
        <end position="158"/>
    </location>
</feature>
<organism evidence="8 9">
    <name type="scientific">Tetraodon nigroviridis</name>
    <name type="common">Spotted green pufferfish</name>
    <name type="synonym">Chelonodon nigroviridis</name>
    <dbReference type="NCBI Taxonomy" id="99883"/>
    <lineage>
        <taxon>Eukaryota</taxon>
        <taxon>Metazoa</taxon>
        <taxon>Chordata</taxon>
        <taxon>Craniata</taxon>
        <taxon>Vertebrata</taxon>
        <taxon>Euteleostomi</taxon>
        <taxon>Actinopterygii</taxon>
        <taxon>Neopterygii</taxon>
        <taxon>Teleostei</taxon>
        <taxon>Neoteleostei</taxon>
        <taxon>Acanthomorphata</taxon>
        <taxon>Eupercaria</taxon>
        <taxon>Tetraodontiformes</taxon>
        <taxon>Tetradontoidea</taxon>
        <taxon>Tetraodontidae</taxon>
        <taxon>Tetraodon</taxon>
    </lineage>
</organism>
<dbReference type="Ensembl" id="ENSTNIT00000021494.1">
    <property type="protein sequence ID" value="ENSTNIP00000021259.1"/>
    <property type="gene ID" value="ENSTNIG00000018094.1"/>
</dbReference>
<dbReference type="OMA" id="GTRACIN"/>
<dbReference type="PROSITE" id="PS00107">
    <property type="entry name" value="PROTEIN_KINASE_ATP"/>
    <property type="match status" value="1"/>
</dbReference>
<dbReference type="PROSITE" id="PS50011">
    <property type="entry name" value="PROTEIN_KINASE_DOM"/>
    <property type="match status" value="1"/>
</dbReference>